<dbReference type="EMBL" id="OZ037947">
    <property type="protein sequence ID" value="CAL1706707.1"/>
    <property type="molecule type" value="Genomic_DNA"/>
</dbReference>
<feature type="compositionally biased region" description="Polar residues" evidence="6">
    <location>
        <begin position="20"/>
        <end position="29"/>
    </location>
</feature>
<evidence type="ECO:0000313" key="8">
    <source>
        <dbReference type="Proteomes" id="UP001497453"/>
    </source>
</evidence>
<evidence type="ECO:0000256" key="5">
    <source>
        <dbReference type="ARBA" id="ARBA00035339"/>
    </source>
</evidence>
<evidence type="ECO:0000313" key="7">
    <source>
        <dbReference type="EMBL" id="CAL1706707.1"/>
    </source>
</evidence>
<evidence type="ECO:0000256" key="2">
    <source>
        <dbReference type="ARBA" id="ARBA00022980"/>
    </source>
</evidence>
<sequence length="74" mass="9272">MKKWDRNLSRKSPHRRRLMNDNTEPSQKTFRTKRILAKASRQNRPIPQWFRLKTDSKIQYNAKRRHWRRTKLNI</sequence>
<dbReference type="InterPro" id="IPR020083">
    <property type="entry name" value="Ribosomal_eL39_CS"/>
</dbReference>
<dbReference type="SUPFAM" id="SSF48662">
    <property type="entry name" value="Ribosomal protein L39e"/>
    <property type="match status" value="1"/>
</dbReference>
<evidence type="ECO:0000256" key="3">
    <source>
        <dbReference type="ARBA" id="ARBA00023274"/>
    </source>
</evidence>
<dbReference type="InterPro" id="IPR000077">
    <property type="entry name" value="Ribosomal_eL39"/>
</dbReference>
<dbReference type="InterPro" id="IPR023626">
    <property type="entry name" value="Ribosomal_eL39_dom_sf"/>
</dbReference>
<gene>
    <name evidence="7" type="ORF">GFSPODELE1_LOCUS6005</name>
</gene>
<keyword evidence="3" id="KW-0687">Ribonucleoprotein</keyword>
<keyword evidence="8" id="KW-1185">Reference proteome</keyword>
<dbReference type="PROSITE" id="PS00051">
    <property type="entry name" value="RIBOSOMAL_L39E"/>
    <property type="match status" value="1"/>
</dbReference>
<proteinExistence type="inferred from homology"/>
<dbReference type="Proteomes" id="UP001497453">
    <property type="component" value="Chromosome 4"/>
</dbReference>
<evidence type="ECO:0000256" key="4">
    <source>
        <dbReference type="ARBA" id="ARBA00035234"/>
    </source>
</evidence>
<reference evidence="8" key="1">
    <citation type="submission" date="2024-04" db="EMBL/GenBank/DDBJ databases">
        <authorList>
            <person name="Shaw F."/>
            <person name="Minotto A."/>
        </authorList>
    </citation>
    <scope>NUCLEOTIDE SEQUENCE [LARGE SCALE GENOMIC DNA]</scope>
</reference>
<evidence type="ECO:0000256" key="1">
    <source>
        <dbReference type="ARBA" id="ARBA00009339"/>
    </source>
</evidence>
<dbReference type="Gene3D" id="1.10.1620.10">
    <property type="entry name" value="Ribosomal protein L39e"/>
    <property type="match status" value="1"/>
</dbReference>
<feature type="region of interest" description="Disordered" evidence="6">
    <location>
        <begin position="1"/>
        <end position="33"/>
    </location>
</feature>
<evidence type="ECO:0000256" key="6">
    <source>
        <dbReference type="SAM" id="MobiDB-lite"/>
    </source>
</evidence>
<comment type="similarity">
    <text evidence="1">Belongs to the eukaryotic ribosomal protein eL39 family.</text>
</comment>
<accession>A0ABP1DJ58</accession>
<protein>
    <recommendedName>
        <fullName evidence="4">Large ribosomal subunit protein eL39</fullName>
    </recommendedName>
    <alternativeName>
        <fullName evidence="5">60S ribosomal protein L39</fullName>
    </alternativeName>
</protein>
<dbReference type="PANTHER" id="PTHR19970">
    <property type="entry name" value="RIBOSOMAL PROTEIN L39E"/>
    <property type="match status" value="1"/>
</dbReference>
<organism evidence="7 8">
    <name type="scientific">Somion occarium</name>
    <dbReference type="NCBI Taxonomy" id="3059160"/>
    <lineage>
        <taxon>Eukaryota</taxon>
        <taxon>Fungi</taxon>
        <taxon>Dikarya</taxon>
        <taxon>Basidiomycota</taxon>
        <taxon>Agaricomycotina</taxon>
        <taxon>Agaricomycetes</taxon>
        <taxon>Polyporales</taxon>
        <taxon>Cerrenaceae</taxon>
        <taxon>Somion</taxon>
    </lineage>
</organism>
<dbReference type="Pfam" id="PF00832">
    <property type="entry name" value="Ribosomal_L39"/>
    <property type="match status" value="1"/>
</dbReference>
<name>A0ABP1DJ58_9APHY</name>
<keyword evidence="2" id="KW-0689">Ribosomal protein</keyword>
<dbReference type="PANTHER" id="PTHR19970:SF0">
    <property type="entry name" value="LARGE RIBOSOMAL SUBUNIT PROTEIN EL39"/>
    <property type="match status" value="1"/>
</dbReference>